<protein>
    <submittedName>
        <fullName evidence="4">Flavin reductase</fullName>
    </submittedName>
</protein>
<dbReference type="AlphaFoldDB" id="A0A3A4AAH7"/>
<comment type="caution">
    <text evidence="4">The sequence shown here is derived from an EMBL/GenBank/DDBJ whole genome shotgun (WGS) entry which is preliminary data.</text>
</comment>
<dbReference type="Pfam" id="PF01613">
    <property type="entry name" value="Flavin_Reduct"/>
    <property type="match status" value="1"/>
</dbReference>
<keyword evidence="1" id="KW-0560">Oxidoreductase</keyword>
<dbReference type="SMART" id="SM00903">
    <property type="entry name" value="Flavin_Reduct"/>
    <property type="match status" value="1"/>
</dbReference>
<evidence type="ECO:0000259" key="3">
    <source>
        <dbReference type="SMART" id="SM00903"/>
    </source>
</evidence>
<dbReference type="GO" id="GO:0006208">
    <property type="term" value="P:pyrimidine nucleobase catabolic process"/>
    <property type="evidence" value="ECO:0007669"/>
    <property type="project" value="TreeGrafter"/>
</dbReference>
<dbReference type="Proteomes" id="UP000265768">
    <property type="component" value="Unassembled WGS sequence"/>
</dbReference>
<keyword evidence="5" id="KW-1185">Reference proteome</keyword>
<dbReference type="InterPro" id="IPR012349">
    <property type="entry name" value="Split_barrel_FMN-bd"/>
</dbReference>
<reference evidence="4 5" key="1">
    <citation type="submission" date="2018-09" db="EMBL/GenBank/DDBJ databases">
        <title>YIM 75507 draft genome.</title>
        <authorList>
            <person name="Tang S."/>
            <person name="Feng Y."/>
        </authorList>
    </citation>
    <scope>NUCLEOTIDE SEQUENCE [LARGE SCALE GENOMIC DNA]</scope>
    <source>
        <strain evidence="4 5">YIM 75507</strain>
    </source>
</reference>
<dbReference type="EMBL" id="QZEY01000013">
    <property type="protein sequence ID" value="RJL25221.1"/>
    <property type="molecule type" value="Genomic_DNA"/>
</dbReference>
<dbReference type="InterPro" id="IPR002563">
    <property type="entry name" value="Flavin_Rdtase-like_dom"/>
</dbReference>
<feature type="domain" description="Flavin reductase like" evidence="3">
    <location>
        <begin position="33"/>
        <end position="182"/>
    </location>
</feature>
<dbReference type="SUPFAM" id="SSF50475">
    <property type="entry name" value="FMN-binding split barrel"/>
    <property type="match status" value="1"/>
</dbReference>
<dbReference type="OrthoDB" id="9792858at2"/>
<evidence type="ECO:0000256" key="2">
    <source>
        <dbReference type="SAM" id="MobiDB-lite"/>
    </source>
</evidence>
<feature type="region of interest" description="Disordered" evidence="2">
    <location>
        <begin position="1"/>
        <end position="28"/>
    </location>
</feature>
<evidence type="ECO:0000256" key="1">
    <source>
        <dbReference type="ARBA" id="ARBA00023002"/>
    </source>
</evidence>
<dbReference type="PANTHER" id="PTHR30466:SF1">
    <property type="entry name" value="FMN REDUCTASE (NADH) RUTF"/>
    <property type="match status" value="1"/>
</dbReference>
<proteinExistence type="predicted"/>
<dbReference type="GO" id="GO:0010181">
    <property type="term" value="F:FMN binding"/>
    <property type="evidence" value="ECO:0007669"/>
    <property type="project" value="InterPro"/>
</dbReference>
<evidence type="ECO:0000313" key="5">
    <source>
        <dbReference type="Proteomes" id="UP000265768"/>
    </source>
</evidence>
<dbReference type="InterPro" id="IPR050268">
    <property type="entry name" value="NADH-dep_flavin_reductase"/>
</dbReference>
<sequence>MNGTAGDEPVPGPASVSPGGTGGGPPDGFVESMAQLAAGVGVVCVRDGRDDLGVTVTALTSISLDPPLFMVSLATASYVSEVLDRVDRWAVSLLGGSQATIASRFASKGRPGARLLLAGTPHHRGAASEALIVEGGVAALECETVQRVTAGDHTLFIARVLAVPYVEDTRPPLLRLRSRYRALS</sequence>
<evidence type="ECO:0000313" key="4">
    <source>
        <dbReference type="EMBL" id="RJL25221.1"/>
    </source>
</evidence>
<organism evidence="4 5">
    <name type="scientific">Bailinhaonella thermotolerans</name>
    <dbReference type="NCBI Taxonomy" id="1070861"/>
    <lineage>
        <taxon>Bacteria</taxon>
        <taxon>Bacillati</taxon>
        <taxon>Actinomycetota</taxon>
        <taxon>Actinomycetes</taxon>
        <taxon>Streptosporangiales</taxon>
        <taxon>Streptosporangiaceae</taxon>
        <taxon>Bailinhaonella</taxon>
    </lineage>
</organism>
<name>A0A3A4AAH7_9ACTN</name>
<gene>
    <name evidence="4" type="ORF">D5H75_27680</name>
</gene>
<dbReference type="Gene3D" id="2.30.110.10">
    <property type="entry name" value="Electron Transport, Fmn-binding Protein, Chain A"/>
    <property type="match status" value="1"/>
</dbReference>
<dbReference type="GO" id="GO:0042602">
    <property type="term" value="F:riboflavin reductase (NADPH) activity"/>
    <property type="evidence" value="ECO:0007669"/>
    <property type="project" value="TreeGrafter"/>
</dbReference>
<accession>A0A3A4AAH7</accession>
<dbReference type="PANTHER" id="PTHR30466">
    <property type="entry name" value="FLAVIN REDUCTASE"/>
    <property type="match status" value="1"/>
</dbReference>